<evidence type="ECO:0000256" key="7">
    <source>
        <dbReference type="ARBA" id="ARBA00022741"/>
    </source>
</evidence>
<dbReference type="PANTHER" id="PTHR34299:SF1">
    <property type="entry name" value="DIACYLGLYCEROL KINASE"/>
    <property type="match status" value="1"/>
</dbReference>
<keyword evidence="13" id="KW-0594">Phospholipid biosynthesis</keyword>
<dbReference type="InterPro" id="IPR033717">
    <property type="entry name" value="UDPK"/>
</dbReference>
<keyword evidence="14" id="KW-1208">Phospholipid metabolism</keyword>
<evidence type="ECO:0000256" key="6">
    <source>
        <dbReference type="ARBA" id="ARBA00022692"/>
    </source>
</evidence>
<gene>
    <name evidence="16" type="ORF">RWD45_07765</name>
</gene>
<keyword evidence="10 15" id="KW-1133">Transmembrane helix</keyword>
<dbReference type="GO" id="GO:0016301">
    <property type="term" value="F:kinase activity"/>
    <property type="evidence" value="ECO:0007669"/>
    <property type="project" value="UniProtKB-KW"/>
</dbReference>
<evidence type="ECO:0000256" key="12">
    <source>
        <dbReference type="ARBA" id="ARBA00023136"/>
    </source>
</evidence>
<evidence type="ECO:0000256" key="8">
    <source>
        <dbReference type="ARBA" id="ARBA00022777"/>
    </source>
</evidence>
<keyword evidence="17" id="KW-1185">Reference proteome</keyword>
<evidence type="ECO:0000256" key="13">
    <source>
        <dbReference type="ARBA" id="ARBA00023209"/>
    </source>
</evidence>
<dbReference type="Proteomes" id="UP001275315">
    <property type="component" value="Unassembled WGS sequence"/>
</dbReference>
<dbReference type="EMBL" id="JAWDIQ010000001">
    <property type="protein sequence ID" value="MDY0408472.1"/>
    <property type="molecule type" value="Genomic_DNA"/>
</dbReference>
<evidence type="ECO:0000256" key="15">
    <source>
        <dbReference type="SAM" id="Phobius"/>
    </source>
</evidence>
<dbReference type="RefSeq" id="WP_320379205.1">
    <property type="nucleotide sequence ID" value="NZ_JAWDIQ010000001.1"/>
</dbReference>
<dbReference type="InterPro" id="IPR000829">
    <property type="entry name" value="DAGK"/>
</dbReference>
<feature type="transmembrane region" description="Helical" evidence="15">
    <location>
        <begin position="51"/>
        <end position="71"/>
    </location>
</feature>
<evidence type="ECO:0000256" key="11">
    <source>
        <dbReference type="ARBA" id="ARBA00023098"/>
    </source>
</evidence>
<evidence type="ECO:0000256" key="3">
    <source>
        <dbReference type="ARBA" id="ARBA00022475"/>
    </source>
</evidence>
<dbReference type="Gene3D" id="1.10.287.3610">
    <property type="match status" value="1"/>
</dbReference>
<evidence type="ECO:0000256" key="5">
    <source>
        <dbReference type="ARBA" id="ARBA00022679"/>
    </source>
</evidence>
<organism evidence="16 17">
    <name type="scientific">Paracerasibacillus soli</name>
    <dbReference type="NCBI Taxonomy" id="480284"/>
    <lineage>
        <taxon>Bacteria</taxon>
        <taxon>Bacillati</taxon>
        <taxon>Bacillota</taxon>
        <taxon>Bacilli</taxon>
        <taxon>Bacillales</taxon>
        <taxon>Bacillaceae</taxon>
        <taxon>Paracerasibacillus</taxon>
    </lineage>
</organism>
<name>A0ABU5CQ19_9BACI</name>
<comment type="caution">
    <text evidence="16">The sequence shown here is derived from an EMBL/GenBank/DDBJ whole genome shotgun (WGS) entry which is preliminary data.</text>
</comment>
<keyword evidence="11" id="KW-0443">Lipid metabolism</keyword>
<comment type="similarity">
    <text evidence="2">Belongs to the bacterial diacylglycerol kinase family.</text>
</comment>
<evidence type="ECO:0000256" key="1">
    <source>
        <dbReference type="ARBA" id="ARBA00004651"/>
    </source>
</evidence>
<dbReference type="EC" id="2.7.1.-" evidence="16"/>
<protein>
    <submittedName>
        <fullName evidence="16">Diacylglycerol kinase family protein</fullName>
        <ecNumber evidence="16">2.7.1.-</ecNumber>
    </submittedName>
</protein>
<feature type="transmembrane region" description="Helical" evidence="15">
    <location>
        <begin position="27"/>
        <end position="45"/>
    </location>
</feature>
<keyword evidence="5 16" id="KW-0808">Transferase</keyword>
<keyword evidence="7" id="KW-0547">Nucleotide-binding</keyword>
<dbReference type="Pfam" id="PF01219">
    <property type="entry name" value="DAGK_prokar"/>
    <property type="match status" value="1"/>
</dbReference>
<keyword evidence="3" id="KW-1003">Cell membrane</keyword>
<evidence type="ECO:0000256" key="2">
    <source>
        <dbReference type="ARBA" id="ARBA00005967"/>
    </source>
</evidence>
<evidence type="ECO:0000256" key="14">
    <source>
        <dbReference type="ARBA" id="ARBA00023264"/>
    </source>
</evidence>
<evidence type="ECO:0000256" key="4">
    <source>
        <dbReference type="ARBA" id="ARBA00022516"/>
    </source>
</evidence>
<feature type="transmembrane region" description="Helical" evidence="15">
    <location>
        <begin position="92"/>
        <end position="113"/>
    </location>
</feature>
<keyword evidence="12 15" id="KW-0472">Membrane</keyword>
<evidence type="ECO:0000313" key="16">
    <source>
        <dbReference type="EMBL" id="MDY0408472.1"/>
    </source>
</evidence>
<accession>A0ABU5CQ19</accession>
<evidence type="ECO:0000256" key="10">
    <source>
        <dbReference type="ARBA" id="ARBA00022989"/>
    </source>
</evidence>
<evidence type="ECO:0000256" key="9">
    <source>
        <dbReference type="ARBA" id="ARBA00022840"/>
    </source>
</evidence>
<keyword evidence="4" id="KW-0444">Lipid biosynthesis</keyword>
<dbReference type="CDD" id="cd14265">
    <property type="entry name" value="UDPK_IM_like"/>
    <property type="match status" value="1"/>
</dbReference>
<evidence type="ECO:0000313" key="17">
    <source>
        <dbReference type="Proteomes" id="UP001275315"/>
    </source>
</evidence>
<keyword evidence="6 15" id="KW-0812">Transmembrane</keyword>
<keyword evidence="8 16" id="KW-0418">Kinase</keyword>
<proteinExistence type="inferred from homology"/>
<dbReference type="PANTHER" id="PTHR34299">
    <property type="entry name" value="DIACYLGLYCEROL KINASE"/>
    <property type="match status" value="1"/>
</dbReference>
<dbReference type="InterPro" id="IPR036945">
    <property type="entry name" value="DAGK_sf"/>
</dbReference>
<keyword evidence="9" id="KW-0067">ATP-binding</keyword>
<comment type="subcellular location">
    <subcellularLocation>
        <location evidence="1">Cell membrane</location>
        <topology evidence="1">Multi-pass membrane protein</topology>
    </subcellularLocation>
</comment>
<sequence length="119" mass="13391">MKDKKRSIGFSYAWNGIVQAFRRERNFRIHTIVAGLVILSGFFFSLTKMEWVSILFATGFVMTMEILNSAIETIIDYMRPEIHPQAKVIKDLAAGAVLVAAFVAALIGSLIFIPKLFHL</sequence>
<reference evidence="16 17" key="1">
    <citation type="submission" date="2023-10" db="EMBL/GenBank/DDBJ databases">
        <title>Virgibacillus soli CC-YMP-6 genome.</title>
        <authorList>
            <person name="Miliotis G."/>
            <person name="Sengupta P."/>
            <person name="Hameed A."/>
            <person name="Chuvochina M."/>
            <person name="Mcdonagh F."/>
            <person name="Simpson A.C."/>
            <person name="Singh N.K."/>
            <person name="Rekha P.D."/>
            <person name="Raman K."/>
            <person name="Hugenholtz P."/>
            <person name="Venkateswaran K."/>
        </authorList>
    </citation>
    <scope>NUCLEOTIDE SEQUENCE [LARGE SCALE GENOMIC DNA]</scope>
    <source>
        <strain evidence="16 17">CC-YMP-6</strain>
    </source>
</reference>